<sequence>MDGECKHLLPADQCAYCKPPPAGVLPRGWRTTGGSAYHNDDRCEWLRKGQEHVRRRGGETGAVVPVRWADLGPEKLQPCGHCCSERWLRVRGKANPPGKPCLVRDYGQWVPGTLTWEKHPRADGSWWASVRFARSGEVVTEERSQRDLRPRPA</sequence>
<gene>
    <name evidence="1" type="ORF">GCM10017786_59400</name>
</gene>
<dbReference type="Proteomes" id="UP000605897">
    <property type="component" value="Unassembled WGS sequence"/>
</dbReference>
<evidence type="ECO:0000313" key="1">
    <source>
        <dbReference type="EMBL" id="GHF17840.1"/>
    </source>
</evidence>
<reference evidence="2" key="1">
    <citation type="journal article" date="2019" name="Int. J. Syst. Evol. Microbiol.">
        <title>The Global Catalogue of Microorganisms (GCM) 10K type strain sequencing project: providing services to taxonomists for standard genome sequencing and annotation.</title>
        <authorList>
            <consortium name="The Broad Institute Genomics Platform"/>
            <consortium name="The Broad Institute Genome Sequencing Center for Infectious Disease"/>
            <person name="Wu L."/>
            <person name="Ma J."/>
        </authorList>
    </citation>
    <scope>NUCLEOTIDE SEQUENCE [LARGE SCALE GENOMIC DNA]</scope>
    <source>
        <strain evidence="2">CGMCC 4.7677</strain>
    </source>
</reference>
<name>A0ABQ3JF30_9PSEU</name>
<comment type="caution">
    <text evidence="1">The sequence shown here is derived from an EMBL/GenBank/DDBJ whole genome shotgun (WGS) entry which is preliminary data.</text>
</comment>
<accession>A0ABQ3JF30</accession>
<dbReference type="RefSeq" id="WP_191247934.1">
    <property type="nucleotide sequence ID" value="NZ_BNAU01000008.1"/>
</dbReference>
<dbReference type="EMBL" id="BNAU01000008">
    <property type="protein sequence ID" value="GHF17840.1"/>
    <property type="molecule type" value="Genomic_DNA"/>
</dbReference>
<protein>
    <submittedName>
        <fullName evidence="1">Uncharacterized protein</fullName>
    </submittedName>
</protein>
<keyword evidence="2" id="KW-1185">Reference proteome</keyword>
<evidence type="ECO:0000313" key="2">
    <source>
        <dbReference type="Proteomes" id="UP000605897"/>
    </source>
</evidence>
<proteinExistence type="predicted"/>
<organism evidence="1 2">
    <name type="scientific">Amycolatopsis deserti</name>
    <dbReference type="NCBI Taxonomy" id="185696"/>
    <lineage>
        <taxon>Bacteria</taxon>
        <taxon>Bacillati</taxon>
        <taxon>Actinomycetota</taxon>
        <taxon>Actinomycetes</taxon>
        <taxon>Pseudonocardiales</taxon>
        <taxon>Pseudonocardiaceae</taxon>
        <taxon>Amycolatopsis</taxon>
    </lineage>
</organism>